<sequence>MRKTHKKTLSDLVAENKQELLRDRDALMRIEERLDRKHEMKLAE</sequence>
<gene>
    <name evidence="2" type="ORF">HMPREF3213_03612</name>
    <name evidence="1" type="ORF">SB48_HM08orf03640</name>
</gene>
<dbReference type="EMBL" id="LRPN01000185">
    <property type="protein sequence ID" value="KWZ76875.1"/>
    <property type="molecule type" value="Genomic_DNA"/>
</dbReference>
<evidence type="ECO:0000313" key="3">
    <source>
        <dbReference type="Proteomes" id="UP000032024"/>
    </source>
</evidence>
<dbReference type="RefSeq" id="WP_014098358.1">
    <property type="nucleotide sequence ID" value="NZ_CP010525.1"/>
</dbReference>
<reference evidence="1" key="1">
    <citation type="submission" date="2015-01" db="EMBL/GenBank/DDBJ databases">
        <title>Comparative genome analysis of Bacillus coagulans HM-08, Clostridium butyricum HM-68, Bacillus subtilis HM-66 and Bacillus licheniformis BL-09.</title>
        <authorList>
            <person name="Zhang H."/>
        </authorList>
    </citation>
    <scope>NUCLEOTIDE SEQUENCE [LARGE SCALE GENOMIC DNA]</scope>
    <source>
        <strain evidence="1">HM-08</strain>
    </source>
</reference>
<dbReference type="AlphaFoldDB" id="A0A0C5C8Y9"/>
<reference evidence="3" key="2">
    <citation type="submission" date="2015-01" db="EMBL/GenBank/DDBJ databases">
        <title>Comparative genome analysis of Bacillus coagulans HM-08, Clostridium butyricum HM-68, Bacillus subtilis HM-66 and Bacillus paralicheniformis BL-09.</title>
        <authorList>
            <person name="Zhang H."/>
        </authorList>
    </citation>
    <scope>NUCLEOTIDE SEQUENCE [LARGE SCALE GENOMIC DNA]</scope>
    <source>
        <strain evidence="3">HM-08</strain>
    </source>
</reference>
<reference evidence="2" key="3">
    <citation type="submission" date="2016-01" db="EMBL/GenBank/DDBJ databases">
        <authorList>
            <person name="Oliw E.H."/>
        </authorList>
    </citation>
    <scope>NUCLEOTIDE SEQUENCE [LARGE SCALE GENOMIC DNA]</scope>
    <source>
        <strain evidence="2">GED7749B</strain>
    </source>
</reference>
<dbReference type="STRING" id="1398.AB434_2995"/>
<protein>
    <submittedName>
        <fullName evidence="2">Uncharacterized protein</fullName>
    </submittedName>
</protein>
<dbReference type="Pfam" id="PF13040">
    <property type="entry name" value="Fur_reg_FbpB"/>
    <property type="match status" value="1"/>
</dbReference>
<evidence type="ECO:0000313" key="4">
    <source>
        <dbReference type="Proteomes" id="UP000070376"/>
    </source>
</evidence>
<organism evidence="2 4">
    <name type="scientific">Heyndrickxia coagulans</name>
    <name type="common">Weizmannia coagulans</name>
    <dbReference type="NCBI Taxonomy" id="1398"/>
    <lineage>
        <taxon>Bacteria</taxon>
        <taxon>Bacillati</taxon>
        <taxon>Bacillota</taxon>
        <taxon>Bacilli</taxon>
        <taxon>Bacillales</taxon>
        <taxon>Bacillaceae</taxon>
        <taxon>Heyndrickxia</taxon>
    </lineage>
</organism>
<dbReference type="PATRIC" id="fig|1398.18.peg.2296"/>
<evidence type="ECO:0000313" key="1">
    <source>
        <dbReference type="EMBL" id="AJO23099.1"/>
    </source>
</evidence>
<proteinExistence type="predicted"/>
<name>A0A0C5C8Y9_HEYCO</name>
<keyword evidence="3" id="KW-1185">Reference proteome</keyword>
<dbReference type="Proteomes" id="UP000070376">
    <property type="component" value="Unassembled WGS sequence"/>
</dbReference>
<dbReference type="EMBL" id="CP010525">
    <property type="protein sequence ID" value="AJO23099.1"/>
    <property type="molecule type" value="Genomic_DNA"/>
</dbReference>
<dbReference type="GeneID" id="93259930"/>
<dbReference type="Proteomes" id="UP000032024">
    <property type="component" value="Chromosome"/>
</dbReference>
<dbReference type="InterPro" id="IPR025004">
    <property type="entry name" value="SenN/SenS"/>
</dbReference>
<reference evidence="4" key="4">
    <citation type="submission" date="2016-01" db="EMBL/GenBank/DDBJ databases">
        <authorList>
            <person name="Mitreva M."/>
            <person name="Pepin K.H."/>
            <person name="Mihindukulasuriya K.A."/>
            <person name="Fulton R."/>
            <person name="Fronick C."/>
            <person name="O'Laughlin M."/>
            <person name="Miner T."/>
            <person name="Herter B."/>
            <person name="Rosa B.A."/>
            <person name="Cordes M."/>
            <person name="Tomlinson C."/>
            <person name="Wollam A."/>
            <person name="Palsikar V.B."/>
            <person name="Mardis E.R."/>
            <person name="Wilson R.K."/>
        </authorList>
    </citation>
    <scope>NUCLEOTIDE SEQUENCE [LARGE SCALE GENOMIC DNA]</scope>
    <source>
        <strain evidence="4">GED7749B</strain>
    </source>
</reference>
<accession>A0A0C5C8Y9</accession>
<evidence type="ECO:0000313" key="2">
    <source>
        <dbReference type="EMBL" id="KWZ76875.1"/>
    </source>
</evidence>